<evidence type="ECO:0000313" key="2">
    <source>
        <dbReference type="Proteomes" id="UP000247284"/>
    </source>
</evidence>
<dbReference type="GeneID" id="54992534"/>
<name>A0A2U8UU97_9CAUD</name>
<reference evidence="2" key="1">
    <citation type="submission" date="2018-04" db="EMBL/GenBank/DDBJ databases">
        <authorList>
            <person name="Go L.Y."/>
            <person name="Mitchell J.A."/>
        </authorList>
    </citation>
    <scope>NUCLEOTIDE SEQUENCE [LARGE SCALE GENOMIC DNA]</scope>
</reference>
<accession>A0A2U8UU97</accession>
<protein>
    <submittedName>
        <fullName evidence="1">Uncharacterized protein</fullName>
    </submittedName>
</protein>
<proteinExistence type="predicted"/>
<dbReference type="RefSeq" id="YP_009802005.1">
    <property type="nucleotide sequence ID" value="NC_047977.1"/>
</dbReference>
<gene>
    <name evidence="1" type="primary">67</name>
    <name evidence="1" type="ORF">PBI_HENDRIX_67</name>
</gene>
<dbReference type="EMBL" id="MH183162">
    <property type="protein sequence ID" value="AWN07738.1"/>
    <property type="molecule type" value="Genomic_DNA"/>
</dbReference>
<keyword evidence="2" id="KW-1185">Reference proteome</keyword>
<sequence length="134" mass="14973">MGGAHIKINSSRWDRIVTRAIGASTDRAVTRQKGKLRDEVYRAGRVQSGRMANEWEHTEIPALTPRGKRYAIWSPFEYTKYQNDGTRGSKPIPPRKALRIPVGGGAIFRTKSGPITAARFMQRASGSMTVSDWL</sequence>
<organism evidence="1 2">
    <name type="scientific">Microbacterium phage Hendrix</name>
    <dbReference type="NCBI Taxonomy" id="2182341"/>
    <lineage>
        <taxon>Viruses</taxon>
        <taxon>Duplodnaviria</taxon>
        <taxon>Heunggongvirae</taxon>
        <taxon>Uroviricota</taxon>
        <taxon>Caudoviricetes</taxon>
        <taxon>Rogerhendrixvirus</taxon>
        <taxon>Rogerhendrixvirus hendrix</taxon>
    </lineage>
</organism>
<dbReference type="KEGG" id="vg:54992534"/>
<evidence type="ECO:0000313" key="1">
    <source>
        <dbReference type="EMBL" id="AWN07738.1"/>
    </source>
</evidence>
<dbReference type="Proteomes" id="UP000247284">
    <property type="component" value="Segment"/>
</dbReference>